<organism evidence="3 4">
    <name type="scientific">Pomacea canaliculata</name>
    <name type="common">Golden apple snail</name>
    <dbReference type="NCBI Taxonomy" id="400727"/>
    <lineage>
        <taxon>Eukaryota</taxon>
        <taxon>Metazoa</taxon>
        <taxon>Spiralia</taxon>
        <taxon>Lophotrochozoa</taxon>
        <taxon>Mollusca</taxon>
        <taxon>Gastropoda</taxon>
        <taxon>Caenogastropoda</taxon>
        <taxon>Architaenioglossa</taxon>
        <taxon>Ampullarioidea</taxon>
        <taxon>Ampullariidae</taxon>
        <taxon>Pomacea</taxon>
    </lineage>
</organism>
<protein>
    <recommendedName>
        <fullName evidence="5">NodB homology domain-containing protein</fullName>
    </recommendedName>
</protein>
<dbReference type="STRING" id="400727.A0A2T7NDS5"/>
<sequence>MEIKLIVLIVLNVVYVVHGVIPSDCTQGVNCILPGCFCATFDHPNRTAKFPQIVYFAIDDALTVTVENYSQRGHEIGCHGVNHTNVDTASNSASKPDCRRRTSSPKVTSPEISPAIPGFWEVPVFSLRNPETGYECAYVDSCRPSSEAAALNYLWSNFLQVFNDNRAPFGLNMHGAWFLYSDDYLNAADTFIKKLLEMDDVYIVSVEKSLDWMRNPVEISDIQEKLPSWGCQNPTQATAVQ</sequence>
<name>A0A2T7NDS5_POMCA</name>
<keyword evidence="4" id="KW-1185">Reference proteome</keyword>
<dbReference type="SUPFAM" id="SSF88713">
    <property type="entry name" value="Glycoside hydrolase/deacetylase"/>
    <property type="match status" value="1"/>
</dbReference>
<evidence type="ECO:0008006" key="5">
    <source>
        <dbReference type="Google" id="ProtNLM"/>
    </source>
</evidence>
<dbReference type="PANTHER" id="PTHR45985:SF3">
    <property type="entry name" value="CHITIN DEACETYLASE-LIKE 4"/>
    <property type="match status" value="1"/>
</dbReference>
<dbReference type="Gene3D" id="3.20.20.370">
    <property type="entry name" value="Glycoside hydrolase/deacetylase"/>
    <property type="match status" value="1"/>
</dbReference>
<feature type="chain" id="PRO_5015401349" description="NodB homology domain-containing protein" evidence="2">
    <location>
        <begin position="20"/>
        <end position="241"/>
    </location>
</feature>
<feature type="region of interest" description="Disordered" evidence="1">
    <location>
        <begin position="87"/>
        <end position="110"/>
    </location>
</feature>
<dbReference type="GO" id="GO:0005975">
    <property type="term" value="P:carbohydrate metabolic process"/>
    <property type="evidence" value="ECO:0007669"/>
    <property type="project" value="InterPro"/>
</dbReference>
<dbReference type="PANTHER" id="PTHR45985">
    <property type="match status" value="1"/>
</dbReference>
<dbReference type="InterPro" id="IPR011330">
    <property type="entry name" value="Glyco_hydro/deAcase_b/a-brl"/>
</dbReference>
<dbReference type="InterPro" id="IPR052740">
    <property type="entry name" value="CE4"/>
</dbReference>
<evidence type="ECO:0000256" key="2">
    <source>
        <dbReference type="SAM" id="SignalP"/>
    </source>
</evidence>
<evidence type="ECO:0000313" key="3">
    <source>
        <dbReference type="EMBL" id="PVD19323.1"/>
    </source>
</evidence>
<dbReference type="OrthoDB" id="504708at2759"/>
<dbReference type="EMBL" id="PZQS01000013">
    <property type="protein sequence ID" value="PVD19323.1"/>
    <property type="molecule type" value="Genomic_DNA"/>
</dbReference>
<reference evidence="3 4" key="1">
    <citation type="submission" date="2018-04" db="EMBL/GenBank/DDBJ databases">
        <title>The genome of golden apple snail Pomacea canaliculata provides insight into stress tolerance and invasive adaptation.</title>
        <authorList>
            <person name="Liu C."/>
            <person name="Liu B."/>
            <person name="Ren Y."/>
            <person name="Zhang Y."/>
            <person name="Wang H."/>
            <person name="Li S."/>
            <person name="Jiang F."/>
            <person name="Yin L."/>
            <person name="Zhang G."/>
            <person name="Qian W."/>
            <person name="Fan W."/>
        </authorList>
    </citation>
    <scope>NUCLEOTIDE SEQUENCE [LARGE SCALE GENOMIC DNA]</scope>
    <source>
        <strain evidence="3">SZHN2017</strain>
        <tissue evidence="3">Muscle</tissue>
    </source>
</reference>
<evidence type="ECO:0000313" key="4">
    <source>
        <dbReference type="Proteomes" id="UP000245119"/>
    </source>
</evidence>
<gene>
    <name evidence="3" type="ORF">C0Q70_19810</name>
</gene>
<accession>A0A2T7NDS5</accession>
<comment type="caution">
    <text evidence="3">The sequence shown here is derived from an EMBL/GenBank/DDBJ whole genome shotgun (WGS) entry which is preliminary data.</text>
</comment>
<feature type="signal peptide" evidence="2">
    <location>
        <begin position="1"/>
        <end position="19"/>
    </location>
</feature>
<dbReference type="AlphaFoldDB" id="A0A2T7NDS5"/>
<evidence type="ECO:0000256" key="1">
    <source>
        <dbReference type="SAM" id="MobiDB-lite"/>
    </source>
</evidence>
<proteinExistence type="predicted"/>
<dbReference type="Proteomes" id="UP000245119">
    <property type="component" value="Linkage Group LG13"/>
</dbReference>
<keyword evidence="2" id="KW-0732">Signal</keyword>